<name>A0ABQ6M0Y4_9GAMM</name>
<evidence type="ECO:0000313" key="2">
    <source>
        <dbReference type="Proteomes" id="UP001224392"/>
    </source>
</evidence>
<organism evidence="1 2">
    <name type="scientific">Biformimicrobium ophioploci</name>
    <dbReference type="NCBI Taxonomy" id="3036711"/>
    <lineage>
        <taxon>Bacteria</taxon>
        <taxon>Pseudomonadati</taxon>
        <taxon>Pseudomonadota</taxon>
        <taxon>Gammaproteobacteria</taxon>
        <taxon>Cellvibrionales</taxon>
        <taxon>Microbulbiferaceae</taxon>
        <taxon>Biformimicrobium</taxon>
    </lineage>
</organism>
<dbReference type="EMBL" id="BSYJ01000004">
    <property type="protein sequence ID" value="GMG88001.1"/>
    <property type="molecule type" value="Genomic_DNA"/>
</dbReference>
<gene>
    <name evidence="1" type="ORF">MNKW57_23220</name>
</gene>
<reference evidence="1 2" key="1">
    <citation type="submission" date="2023-04" db="EMBL/GenBank/DDBJ databases">
        <title>Marinobulbifer ophiurae gen. nov., sp. Nov., isolate from tissue of brittle star Ophioplocus japonicus.</title>
        <authorList>
            <person name="Kawano K."/>
            <person name="Sawayama S."/>
            <person name="Nakagawa S."/>
        </authorList>
    </citation>
    <scope>NUCLEOTIDE SEQUENCE [LARGE SCALE GENOMIC DNA]</scope>
    <source>
        <strain evidence="1 2">NKW57</strain>
    </source>
</reference>
<protein>
    <recommendedName>
        <fullName evidence="3">Hemerythrin-like domain-containing protein</fullName>
    </recommendedName>
</protein>
<comment type="caution">
    <text evidence="1">The sequence shown here is derived from an EMBL/GenBank/DDBJ whole genome shotgun (WGS) entry which is preliminary data.</text>
</comment>
<accession>A0ABQ6M0Y4</accession>
<dbReference type="Proteomes" id="UP001224392">
    <property type="component" value="Unassembled WGS sequence"/>
</dbReference>
<dbReference type="Gene3D" id="1.20.120.520">
    <property type="entry name" value="nmb1532 protein domain like"/>
    <property type="match status" value="1"/>
</dbReference>
<sequence length="215" mass="24645">MANNNNRPTYIGMREMDEITSNRAGIPALLAQLYSDHTQLLELLTALDHYLDRFQDCQSGAENLELLLAGLDYINTYPEKWHHPSESLLLEKLRERTTEKDIVDESLLAHNALVDQGKMCWQLFNSVANGCIVGRDQLVGCTRTFISEYRSHINQETAELFPHLLMVFGPDDWQEVERITPEISSALNKLMKQDYEQTREYVVSGMKREAAAENP</sequence>
<evidence type="ECO:0000313" key="1">
    <source>
        <dbReference type="EMBL" id="GMG88001.1"/>
    </source>
</evidence>
<evidence type="ECO:0008006" key="3">
    <source>
        <dbReference type="Google" id="ProtNLM"/>
    </source>
</evidence>
<proteinExistence type="predicted"/>
<keyword evidence="2" id="KW-1185">Reference proteome</keyword>